<sequence>MVLGSSFCRAPSPHATLLLALFPKGQDDAGIPSWSISRWAARCDGSALPNRKRFRADEAVRGAVRSAVCSVKCGGQRGNAATVEASRDTEYSDTWVRWVRSAETGPASEQFVAWQMGAIHDGVTIMAATRRARNAFTYMPLAQQPGVQRRSRMTTVEWLALRAGGHVRDRRTGPRKGRGRVMLMSCGNGGFTWSLKSSETARTGSGGICNACSDGRTTVSMQMVEPEGTLAGRERAKFRVDSTLFAIYAIVPFTPRRRRPARSGTCPARRGRLRVDQGQPVADSPTRPNAIPQH</sequence>
<dbReference type="AlphaFoldDB" id="A0A8E2F4H4"/>
<evidence type="ECO:0000313" key="2">
    <source>
        <dbReference type="EMBL" id="OCL10420.1"/>
    </source>
</evidence>
<dbReference type="EMBL" id="KV749243">
    <property type="protein sequence ID" value="OCL10420.1"/>
    <property type="molecule type" value="Genomic_DNA"/>
</dbReference>
<feature type="region of interest" description="Disordered" evidence="1">
    <location>
        <begin position="257"/>
        <end position="294"/>
    </location>
</feature>
<organism evidence="2 3">
    <name type="scientific">Glonium stellatum</name>
    <dbReference type="NCBI Taxonomy" id="574774"/>
    <lineage>
        <taxon>Eukaryota</taxon>
        <taxon>Fungi</taxon>
        <taxon>Dikarya</taxon>
        <taxon>Ascomycota</taxon>
        <taxon>Pezizomycotina</taxon>
        <taxon>Dothideomycetes</taxon>
        <taxon>Pleosporomycetidae</taxon>
        <taxon>Gloniales</taxon>
        <taxon>Gloniaceae</taxon>
        <taxon>Glonium</taxon>
    </lineage>
</organism>
<name>A0A8E2F4H4_9PEZI</name>
<evidence type="ECO:0000256" key="1">
    <source>
        <dbReference type="SAM" id="MobiDB-lite"/>
    </source>
</evidence>
<proteinExistence type="predicted"/>
<reference evidence="2 3" key="1">
    <citation type="journal article" date="2016" name="Nat. Commun.">
        <title>Ectomycorrhizal ecology is imprinted in the genome of the dominant symbiotic fungus Cenococcum geophilum.</title>
        <authorList>
            <consortium name="DOE Joint Genome Institute"/>
            <person name="Peter M."/>
            <person name="Kohler A."/>
            <person name="Ohm R.A."/>
            <person name="Kuo A."/>
            <person name="Krutzmann J."/>
            <person name="Morin E."/>
            <person name="Arend M."/>
            <person name="Barry K.W."/>
            <person name="Binder M."/>
            <person name="Choi C."/>
            <person name="Clum A."/>
            <person name="Copeland A."/>
            <person name="Grisel N."/>
            <person name="Haridas S."/>
            <person name="Kipfer T."/>
            <person name="LaButti K."/>
            <person name="Lindquist E."/>
            <person name="Lipzen A."/>
            <person name="Maire R."/>
            <person name="Meier B."/>
            <person name="Mihaltcheva S."/>
            <person name="Molinier V."/>
            <person name="Murat C."/>
            <person name="Poggeler S."/>
            <person name="Quandt C.A."/>
            <person name="Sperisen C."/>
            <person name="Tritt A."/>
            <person name="Tisserant E."/>
            <person name="Crous P.W."/>
            <person name="Henrissat B."/>
            <person name="Nehls U."/>
            <person name="Egli S."/>
            <person name="Spatafora J.W."/>
            <person name="Grigoriev I.V."/>
            <person name="Martin F.M."/>
        </authorList>
    </citation>
    <scope>NUCLEOTIDE SEQUENCE [LARGE SCALE GENOMIC DNA]</scope>
    <source>
        <strain evidence="2 3">CBS 207.34</strain>
    </source>
</reference>
<gene>
    <name evidence="2" type="ORF">AOQ84DRAFT_362427</name>
</gene>
<keyword evidence="3" id="KW-1185">Reference proteome</keyword>
<evidence type="ECO:0000313" key="3">
    <source>
        <dbReference type="Proteomes" id="UP000250140"/>
    </source>
</evidence>
<dbReference type="Proteomes" id="UP000250140">
    <property type="component" value="Unassembled WGS sequence"/>
</dbReference>
<accession>A0A8E2F4H4</accession>
<protein>
    <submittedName>
        <fullName evidence="2">Uncharacterized protein</fullName>
    </submittedName>
</protein>